<evidence type="ECO:0000313" key="4">
    <source>
        <dbReference type="Proteomes" id="UP000609879"/>
    </source>
</evidence>
<dbReference type="Gene3D" id="1.10.30.50">
    <property type="match status" value="1"/>
</dbReference>
<keyword evidence="3" id="KW-0378">Hydrolase</keyword>
<dbReference type="EMBL" id="BOMI01000107">
    <property type="protein sequence ID" value="GID76717.1"/>
    <property type="molecule type" value="Genomic_DNA"/>
</dbReference>
<gene>
    <name evidence="3" type="ORF">Ade02nite_53580</name>
</gene>
<keyword evidence="4" id="KW-1185">Reference proteome</keyword>
<protein>
    <submittedName>
        <fullName evidence="3">HNH endonuclease</fullName>
    </submittedName>
</protein>
<comment type="caution">
    <text evidence="3">The sequence shown here is derived from an EMBL/GenBank/DDBJ whole genome shotgun (WGS) entry which is preliminary data.</text>
</comment>
<dbReference type="Pfam" id="PF02720">
    <property type="entry name" value="DUF222"/>
    <property type="match status" value="1"/>
</dbReference>
<dbReference type="RefSeq" id="WP_203769622.1">
    <property type="nucleotide sequence ID" value="NZ_BAAABO010000029.1"/>
</dbReference>
<dbReference type="Pfam" id="PF01844">
    <property type="entry name" value="HNH"/>
    <property type="match status" value="1"/>
</dbReference>
<dbReference type="CDD" id="cd00085">
    <property type="entry name" value="HNHc"/>
    <property type="match status" value="1"/>
</dbReference>
<dbReference type="SMART" id="SM00507">
    <property type="entry name" value="HNHc"/>
    <property type="match status" value="1"/>
</dbReference>
<accession>A0ABQ3Y9N9</accession>
<name>A0ABQ3Y9N9_9ACTN</name>
<dbReference type="Proteomes" id="UP000609879">
    <property type="component" value="Unassembled WGS sequence"/>
</dbReference>
<dbReference type="GO" id="GO:0004519">
    <property type="term" value="F:endonuclease activity"/>
    <property type="evidence" value="ECO:0007669"/>
    <property type="project" value="UniProtKB-KW"/>
</dbReference>
<reference evidence="3 4" key="1">
    <citation type="submission" date="2021-01" db="EMBL/GenBank/DDBJ databases">
        <title>Whole genome shotgun sequence of Actinoplanes deccanensis NBRC 13994.</title>
        <authorList>
            <person name="Komaki H."/>
            <person name="Tamura T."/>
        </authorList>
    </citation>
    <scope>NUCLEOTIDE SEQUENCE [LARGE SCALE GENOMIC DNA]</scope>
    <source>
        <strain evidence="3 4">NBRC 13994</strain>
    </source>
</reference>
<feature type="domain" description="HNH nuclease" evidence="2">
    <location>
        <begin position="332"/>
        <end position="384"/>
    </location>
</feature>
<sequence length="426" mass="46195">MLADVRELNEDAAKLAASSTWPLSDDDLTACLRATHHLAQTVAVMQARLVREAESRGLPTAHGHRTTAGWLRSQLRLDPHPARELSARAATLDRHAALQEALLDGHADIRQATEIADALDNLTTGLAELGDLGPATAEDILRNAETTMIDMAARLSAHQLRRIGERILAHVAPHLAERADELALARQEARAQRARGFTLSAPAEGLVRLTGRLGAEDAAIVQAALQPLCAPHPGDDRSPAQRRADALTEVCRLALRTGELPDTGGEPAQLAVTVGYDQLTQSLGTATTDTGSRLSATAARRMACDARLLPVVLGSAGQVLDVGRTRRLATGPLRRALHLRDGGCAFPDCDRPPRWTDAHHIIAWTAGGTTSLDNLVLLCRHHHRIVHDPAAGWQIRLGADRQPEFLPPPHVDRDRRPRRNLYHLRL</sequence>
<proteinExistence type="inferred from homology"/>
<keyword evidence="3" id="KW-0255">Endonuclease</keyword>
<evidence type="ECO:0000313" key="3">
    <source>
        <dbReference type="EMBL" id="GID76717.1"/>
    </source>
</evidence>
<evidence type="ECO:0000259" key="2">
    <source>
        <dbReference type="SMART" id="SM00507"/>
    </source>
</evidence>
<evidence type="ECO:0000256" key="1">
    <source>
        <dbReference type="ARBA" id="ARBA00023450"/>
    </source>
</evidence>
<dbReference type="InterPro" id="IPR003870">
    <property type="entry name" value="DUF222"/>
</dbReference>
<dbReference type="InterPro" id="IPR003615">
    <property type="entry name" value="HNH_nuc"/>
</dbReference>
<organism evidence="3 4">
    <name type="scientific">Paractinoplanes deccanensis</name>
    <dbReference type="NCBI Taxonomy" id="113561"/>
    <lineage>
        <taxon>Bacteria</taxon>
        <taxon>Bacillati</taxon>
        <taxon>Actinomycetota</taxon>
        <taxon>Actinomycetes</taxon>
        <taxon>Micromonosporales</taxon>
        <taxon>Micromonosporaceae</taxon>
        <taxon>Paractinoplanes</taxon>
    </lineage>
</organism>
<dbReference type="InterPro" id="IPR002711">
    <property type="entry name" value="HNH"/>
</dbReference>
<comment type="similarity">
    <text evidence="1">Belongs to the Rv1128c/1148c/1588c/1702c/1945/3466 family.</text>
</comment>
<keyword evidence="3" id="KW-0540">Nuclease</keyword>